<dbReference type="Gene3D" id="3.40.190.150">
    <property type="entry name" value="Bordetella uptake gene, domain 1"/>
    <property type="match status" value="1"/>
</dbReference>
<evidence type="ECO:0000313" key="5">
    <source>
        <dbReference type="Proteomes" id="UP000250462"/>
    </source>
</evidence>
<dbReference type="InterPro" id="IPR005064">
    <property type="entry name" value="BUG"/>
</dbReference>
<evidence type="ECO:0000313" key="4">
    <source>
        <dbReference type="EMBL" id="RAW10997.1"/>
    </source>
</evidence>
<accession>A0A329QF52</accession>
<organism evidence="4 5">
    <name type="scientific">Phytoactinopolyspora halophila</name>
    <dbReference type="NCBI Taxonomy" id="1981511"/>
    <lineage>
        <taxon>Bacteria</taxon>
        <taxon>Bacillati</taxon>
        <taxon>Actinomycetota</taxon>
        <taxon>Actinomycetes</taxon>
        <taxon>Jiangellales</taxon>
        <taxon>Jiangellaceae</taxon>
        <taxon>Phytoactinopolyspora</taxon>
    </lineage>
</organism>
<evidence type="ECO:0008006" key="6">
    <source>
        <dbReference type="Google" id="ProtNLM"/>
    </source>
</evidence>
<keyword evidence="3" id="KW-0732">Signal</keyword>
<comment type="caution">
    <text evidence="4">The sequence shown here is derived from an EMBL/GenBank/DDBJ whole genome shotgun (WGS) entry which is preliminary data.</text>
</comment>
<dbReference type="AlphaFoldDB" id="A0A329QF52"/>
<dbReference type="PANTHER" id="PTHR42928">
    <property type="entry name" value="TRICARBOXYLATE-BINDING PROTEIN"/>
    <property type="match status" value="1"/>
</dbReference>
<dbReference type="OrthoDB" id="8627412at2"/>
<proteinExistence type="inferred from homology"/>
<dbReference type="PANTHER" id="PTHR42928:SF5">
    <property type="entry name" value="BLR1237 PROTEIN"/>
    <property type="match status" value="1"/>
</dbReference>
<feature type="chain" id="PRO_5016409267" description="Tripartite tricarboxylate transporter substrate binding protein" evidence="3">
    <location>
        <begin position="25"/>
        <end position="361"/>
    </location>
</feature>
<dbReference type="PROSITE" id="PS51257">
    <property type="entry name" value="PROKAR_LIPOPROTEIN"/>
    <property type="match status" value="1"/>
</dbReference>
<protein>
    <recommendedName>
        <fullName evidence="6">Tripartite tricarboxylate transporter substrate binding protein</fullName>
    </recommendedName>
</protein>
<gene>
    <name evidence="4" type="ORF">DPM12_18020</name>
</gene>
<evidence type="ECO:0000256" key="3">
    <source>
        <dbReference type="SAM" id="SignalP"/>
    </source>
</evidence>
<keyword evidence="5" id="KW-1185">Reference proteome</keyword>
<evidence type="ECO:0000256" key="1">
    <source>
        <dbReference type="ARBA" id="ARBA00006987"/>
    </source>
</evidence>
<dbReference type="InterPro" id="IPR042100">
    <property type="entry name" value="Bug_dom1"/>
</dbReference>
<dbReference type="RefSeq" id="WP_112259738.1">
    <property type="nucleotide sequence ID" value="NZ_QMIG01000023.1"/>
</dbReference>
<sequence>MTTRLSGPATIVAAFVVISACAQADDSAGEASNNGDPAGADGTDGGSGEAGDFPNGTVRIVVGSGPGSTMDTMARGLAPRLQELWDESVVVENVPGANQSAGYHDVAAADPDGHTLFITVHGTMGIHDQLGTIDPRWQEFEWFGTLLEEPWTFYTAADGDIESLDDLLALDVIRYGDSGYESPVNPVALTFFDAFDKDFIFTPGYDPGDAQQSVLTGEQHIVGRDAAQMLRGGTDEEFRALLVFSHEENRFQPDAMTLADVEEEYDVTIPELEIFQLGFPIGTTPGTPPEIVDKLADSLITLIEEDEEFQEWIRENHMEGSVLAERIGREVTQEKVAAVTEQYAEFGVDDLQQRLEAGTVD</sequence>
<dbReference type="Gene3D" id="3.40.190.10">
    <property type="entry name" value="Periplasmic binding protein-like II"/>
    <property type="match status" value="1"/>
</dbReference>
<dbReference type="EMBL" id="QMIG01000023">
    <property type="protein sequence ID" value="RAW10997.1"/>
    <property type="molecule type" value="Genomic_DNA"/>
</dbReference>
<reference evidence="4 5" key="1">
    <citation type="submission" date="2018-06" db="EMBL/GenBank/DDBJ databases">
        <title>Phytoactinopolyspora halophila sp. nov., a novel halophilic actinomycete isolated from a saline soil in China.</title>
        <authorList>
            <person name="Tang S.-K."/>
        </authorList>
    </citation>
    <scope>NUCLEOTIDE SEQUENCE [LARGE SCALE GENOMIC DNA]</scope>
    <source>
        <strain evidence="4 5">YIM 96934</strain>
    </source>
</reference>
<feature type="region of interest" description="Disordered" evidence="2">
    <location>
        <begin position="27"/>
        <end position="56"/>
    </location>
</feature>
<name>A0A329QF52_9ACTN</name>
<evidence type="ECO:0000256" key="2">
    <source>
        <dbReference type="SAM" id="MobiDB-lite"/>
    </source>
</evidence>
<dbReference type="Pfam" id="PF03401">
    <property type="entry name" value="TctC"/>
    <property type="match status" value="1"/>
</dbReference>
<dbReference type="Proteomes" id="UP000250462">
    <property type="component" value="Unassembled WGS sequence"/>
</dbReference>
<feature type="signal peptide" evidence="3">
    <location>
        <begin position="1"/>
        <end position="24"/>
    </location>
</feature>
<comment type="similarity">
    <text evidence="1">Belongs to the UPF0065 (bug) family.</text>
</comment>